<evidence type="ECO:0000256" key="3">
    <source>
        <dbReference type="ARBA" id="ARBA00022692"/>
    </source>
</evidence>
<comment type="caution">
    <text evidence="7">The sequence shown here is derived from an EMBL/GenBank/DDBJ whole genome shotgun (WGS) entry which is preliminary data.</text>
</comment>
<keyword evidence="3 6" id="KW-0812">Transmembrane</keyword>
<feature type="non-terminal residue" evidence="7">
    <location>
        <position position="279"/>
    </location>
</feature>
<evidence type="ECO:0000256" key="1">
    <source>
        <dbReference type="ARBA" id="ARBA00004141"/>
    </source>
</evidence>
<evidence type="ECO:0000256" key="2">
    <source>
        <dbReference type="ARBA" id="ARBA00005692"/>
    </source>
</evidence>
<evidence type="ECO:0000313" key="8">
    <source>
        <dbReference type="Proteomes" id="UP001177023"/>
    </source>
</evidence>
<evidence type="ECO:0000256" key="4">
    <source>
        <dbReference type="ARBA" id="ARBA00022989"/>
    </source>
</evidence>
<dbReference type="PANTHER" id="PTHR31627:SF42">
    <property type="entry name" value="G_PROTEIN_RECEP_F1_2 DOMAIN-CONTAINING PROTEIN-RELATED"/>
    <property type="match status" value="1"/>
</dbReference>
<reference evidence="7" key="1">
    <citation type="submission" date="2023-06" db="EMBL/GenBank/DDBJ databases">
        <authorList>
            <person name="Delattre M."/>
        </authorList>
    </citation>
    <scope>NUCLEOTIDE SEQUENCE</scope>
    <source>
        <strain evidence="7">AF72</strain>
    </source>
</reference>
<comment type="similarity">
    <text evidence="2 6">Belongs to the nematode receptor-like protein srg family.</text>
</comment>
<accession>A0AA36DE65</accession>
<dbReference type="InterPro" id="IPR051119">
    <property type="entry name" value="Nematode_SR-like"/>
</dbReference>
<dbReference type="InterPro" id="IPR000609">
    <property type="entry name" value="7TM_GPCR_serpentine_rcpt_Srg"/>
</dbReference>
<keyword evidence="4 6" id="KW-1133">Transmembrane helix</keyword>
<feature type="transmembrane region" description="Helical" evidence="6">
    <location>
        <begin position="86"/>
        <end position="115"/>
    </location>
</feature>
<comment type="caution">
    <text evidence="6">Lacks conserved residue(s) required for the propagation of feature annotation.</text>
</comment>
<gene>
    <name evidence="7" type="ORF">MSPICULIGERA_LOCUS23088</name>
</gene>
<keyword evidence="5 6" id="KW-0472">Membrane</keyword>
<feature type="transmembrane region" description="Helical" evidence="6">
    <location>
        <begin position="135"/>
        <end position="160"/>
    </location>
</feature>
<sequence length="279" mass="32049">MTVLLRMITMDLVVHYGSLLRVRTSTWGVFEWYWYIRDGPIPLIIGLFVEYSILFQVLGTLLIAVNRATSMAMPHKYEKIWGFYTWHFIGGTAVIPLLYCIPSFTASSFFARFGWGYYIPYTLQNNSIGQFFDDVYFPICVAIVALTLLVNAYTGIKLFAYTKKLKKRELTFHIATLGQFIAQLINTAELILVNTLNINEYYMVFQFQPVCADIANFMPLWFLLLISEETRKMVTGKLTKADMNTTMTAGVSVVDSGKQNWGSQRRIQPNSRSMYGNKE</sequence>
<proteinExistence type="inferred from homology"/>
<dbReference type="PANTHER" id="PTHR31627">
    <property type="entry name" value="SERPENTINE RECEPTOR CLASS GAMMA-RELATED"/>
    <property type="match status" value="1"/>
</dbReference>
<dbReference type="Proteomes" id="UP001177023">
    <property type="component" value="Unassembled WGS sequence"/>
</dbReference>
<feature type="transmembrane region" description="Helical" evidence="6">
    <location>
        <begin position="205"/>
        <end position="226"/>
    </location>
</feature>
<evidence type="ECO:0000313" key="7">
    <source>
        <dbReference type="EMBL" id="CAJ0585056.1"/>
    </source>
</evidence>
<comment type="subcellular location">
    <subcellularLocation>
        <location evidence="1">Membrane</location>
        <topology evidence="1">Multi-pass membrane protein</topology>
    </subcellularLocation>
</comment>
<organism evidence="7 8">
    <name type="scientific">Mesorhabditis spiculigera</name>
    <dbReference type="NCBI Taxonomy" id="96644"/>
    <lineage>
        <taxon>Eukaryota</taxon>
        <taxon>Metazoa</taxon>
        <taxon>Ecdysozoa</taxon>
        <taxon>Nematoda</taxon>
        <taxon>Chromadorea</taxon>
        <taxon>Rhabditida</taxon>
        <taxon>Rhabditina</taxon>
        <taxon>Rhabditomorpha</taxon>
        <taxon>Rhabditoidea</taxon>
        <taxon>Rhabditidae</taxon>
        <taxon>Mesorhabditinae</taxon>
        <taxon>Mesorhabditis</taxon>
    </lineage>
</organism>
<dbReference type="AlphaFoldDB" id="A0AA36DE65"/>
<dbReference type="EMBL" id="CATQJA010002702">
    <property type="protein sequence ID" value="CAJ0585056.1"/>
    <property type="molecule type" value="Genomic_DNA"/>
</dbReference>
<feature type="transmembrane region" description="Helical" evidence="6">
    <location>
        <begin position="41"/>
        <end position="65"/>
    </location>
</feature>
<name>A0AA36DE65_9BILA</name>
<evidence type="ECO:0000256" key="6">
    <source>
        <dbReference type="RuleBase" id="RU280813"/>
    </source>
</evidence>
<feature type="transmembrane region" description="Helical" evidence="6">
    <location>
        <begin position="172"/>
        <end position="193"/>
    </location>
</feature>
<dbReference type="GO" id="GO:0016020">
    <property type="term" value="C:membrane"/>
    <property type="evidence" value="ECO:0007669"/>
    <property type="project" value="UniProtKB-SubCell"/>
</dbReference>
<dbReference type="GO" id="GO:0004888">
    <property type="term" value="F:transmembrane signaling receptor activity"/>
    <property type="evidence" value="ECO:0007669"/>
    <property type="project" value="InterPro"/>
</dbReference>
<protein>
    <recommendedName>
        <fullName evidence="6">Serpentine receptor class gamma</fullName>
    </recommendedName>
</protein>
<dbReference type="GO" id="GO:0007606">
    <property type="term" value="P:sensory perception of chemical stimulus"/>
    <property type="evidence" value="ECO:0007669"/>
    <property type="project" value="UniProtKB-UniRule"/>
</dbReference>
<dbReference type="Pfam" id="PF02118">
    <property type="entry name" value="Srg"/>
    <property type="match status" value="1"/>
</dbReference>
<keyword evidence="8" id="KW-1185">Reference proteome</keyword>
<evidence type="ECO:0000256" key="5">
    <source>
        <dbReference type="ARBA" id="ARBA00023136"/>
    </source>
</evidence>